<comment type="caution">
    <text evidence="3">The sequence shown here is derived from an EMBL/GenBank/DDBJ whole genome shotgun (WGS) entry which is preliminary data.</text>
</comment>
<keyword evidence="1 2" id="KW-0193">Cuticle</keyword>
<protein>
    <submittedName>
        <fullName evidence="3">Uncharacterized protein</fullName>
    </submittedName>
</protein>
<dbReference type="PANTHER" id="PTHR10380">
    <property type="entry name" value="CUTICLE PROTEIN"/>
    <property type="match status" value="1"/>
</dbReference>
<dbReference type="PROSITE" id="PS51155">
    <property type="entry name" value="CHIT_BIND_RR_2"/>
    <property type="match status" value="2"/>
</dbReference>
<dbReference type="InterPro" id="IPR031311">
    <property type="entry name" value="CHIT_BIND_RR_consensus"/>
</dbReference>
<evidence type="ECO:0000256" key="2">
    <source>
        <dbReference type="PROSITE-ProRule" id="PRU00497"/>
    </source>
</evidence>
<evidence type="ECO:0000313" key="3">
    <source>
        <dbReference type="EMBL" id="KAJ8983215.1"/>
    </source>
</evidence>
<dbReference type="Pfam" id="PF00379">
    <property type="entry name" value="Chitin_bind_4"/>
    <property type="match status" value="2"/>
</dbReference>
<dbReference type="PROSITE" id="PS00233">
    <property type="entry name" value="CHIT_BIND_RR_1"/>
    <property type="match status" value="2"/>
</dbReference>
<evidence type="ECO:0000313" key="4">
    <source>
        <dbReference type="Proteomes" id="UP001162164"/>
    </source>
</evidence>
<reference evidence="3" key="1">
    <citation type="journal article" date="2023" name="Insect Mol. Biol.">
        <title>Genome sequencing provides insights into the evolution of gene families encoding plant cell wall-degrading enzymes in longhorned beetles.</title>
        <authorList>
            <person name="Shin N.R."/>
            <person name="Okamura Y."/>
            <person name="Kirsch R."/>
            <person name="Pauchet Y."/>
        </authorList>
    </citation>
    <scope>NUCLEOTIDE SEQUENCE</scope>
    <source>
        <strain evidence="3">MMC_N1</strain>
    </source>
</reference>
<accession>A0ABQ9JXZ2</accession>
<gene>
    <name evidence="3" type="ORF">NQ317_016436</name>
</gene>
<organism evidence="3 4">
    <name type="scientific">Molorchus minor</name>
    <dbReference type="NCBI Taxonomy" id="1323400"/>
    <lineage>
        <taxon>Eukaryota</taxon>
        <taxon>Metazoa</taxon>
        <taxon>Ecdysozoa</taxon>
        <taxon>Arthropoda</taxon>
        <taxon>Hexapoda</taxon>
        <taxon>Insecta</taxon>
        <taxon>Pterygota</taxon>
        <taxon>Neoptera</taxon>
        <taxon>Endopterygota</taxon>
        <taxon>Coleoptera</taxon>
        <taxon>Polyphaga</taxon>
        <taxon>Cucujiformia</taxon>
        <taxon>Chrysomeloidea</taxon>
        <taxon>Cerambycidae</taxon>
        <taxon>Lamiinae</taxon>
        <taxon>Monochamini</taxon>
        <taxon>Molorchus</taxon>
    </lineage>
</organism>
<sequence>MKVIAVVFLAVASAADLDNTYLPPRLAGGHGNILTPPLPAIGDPIPLLNRAQTATFFGNPSPAGGFSANPQIPILRYNSDNSGTGTYRFNFETANHIAAEETGHQKNVDNEEVQGSFSYQSPDGQPISVSYVADENGFRASGDHLPTPPPIPDAILKSLELNAGAEARGQYGSAPVKAGLGAAAPSIGNQYLPPVLVVILLAASAAAGRLDNLYLPPNDTPTNDTSNVNTVGPSPYTQVIVTPTPATVTPVAPIVFNTIPSSNTLYGASLIRSYPYVIAATPATPPIPILRHTSQSNSQGTYRYEYETANHIVAQETGNLKNPSSAEVVGSYSYLAPNGETISLNYIADENGFRPSGNHLPTPPPVPEAILRSLEINAAEEARGIVDDGQYRPAGVVVAPPLIRQYVPTSYIPQNEVVVTRRVVTPTNSTQYLPPVVQNIGYQY</sequence>
<dbReference type="InterPro" id="IPR000618">
    <property type="entry name" value="Insect_cuticle"/>
</dbReference>
<keyword evidence="4" id="KW-1185">Reference proteome</keyword>
<dbReference type="InterPro" id="IPR050468">
    <property type="entry name" value="Cuticle_Struct_Prot"/>
</dbReference>
<dbReference type="Proteomes" id="UP001162164">
    <property type="component" value="Unassembled WGS sequence"/>
</dbReference>
<evidence type="ECO:0000256" key="1">
    <source>
        <dbReference type="ARBA" id="ARBA00022460"/>
    </source>
</evidence>
<dbReference type="PANTHER" id="PTHR10380:SF173">
    <property type="entry name" value="CUTICULAR PROTEIN 47EF, ISOFORM C-RELATED"/>
    <property type="match status" value="1"/>
</dbReference>
<proteinExistence type="predicted"/>
<dbReference type="EMBL" id="JAPWTJ010000089">
    <property type="protein sequence ID" value="KAJ8983215.1"/>
    <property type="molecule type" value="Genomic_DNA"/>
</dbReference>
<dbReference type="PRINTS" id="PR00947">
    <property type="entry name" value="CUTICLE"/>
</dbReference>
<name>A0ABQ9JXZ2_9CUCU</name>